<comment type="caution">
    <text evidence="1">The sequence shown here is derived from an EMBL/GenBank/DDBJ whole genome shotgun (WGS) entry which is preliminary data.</text>
</comment>
<proteinExistence type="predicted"/>
<sequence>MANFRRSGKSGNDWTETDLKAFNIAVVNEDVATFFGNPDLPPVSTTVDPTILNNSDLPPGTTTKSTRLFFQYLEDARVGSYVGAQRESAIIDFAAFLLGLLDYDEPDRIIHERMEIVFEMCGTFVDAQPGVCIWNHSRLWEYHLLLQQGKCRWSCDDPEPELIADAIAAFYRDRRIAGPSLRSKVYAGITMLGTAPMFYKIPVTADLLNSVITSQFPLQQTVVKKLIPPVPDMIKLWEEGMRHLESRRVILQCLEAFKQFV</sequence>
<dbReference type="OrthoDB" id="3213671at2759"/>
<reference evidence="1" key="1">
    <citation type="submission" date="2018-04" db="EMBL/GenBank/DDBJ databases">
        <title>Whole genome sequencing of Hypsizygus marmoreus.</title>
        <authorList>
            <person name="Choi I.-G."/>
            <person name="Min B."/>
            <person name="Kim J.-G."/>
            <person name="Kim S."/>
            <person name="Oh Y.-L."/>
            <person name="Kong W.-S."/>
            <person name="Park H."/>
            <person name="Jeong J."/>
            <person name="Song E.-S."/>
        </authorList>
    </citation>
    <scope>NUCLEOTIDE SEQUENCE [LARGE SCALE GENOMIC DNA]</scope>
    <source>
        <strain evidence="1">51987-8</strain>
    </source>
</reference>
<dbReference type="EMBL" id="LUEZ02000040">
    <property type="protein sequence ID" value="RDB25626.1"/>
    <property type="molecule type" value="Genomic_DNA"/>
</dbReference>
<name>A0A369K416_HYPMA</name>
<organism evidence="1 2">
    <name type="scientific">Hypsizygus marmoreus</name>
    <name type="common">White beech mushroom</name>
    <name type="synonym">Agaricus marmoreus</name>
    <dbReference type="NCBI Taxonomy" id="39966"/>
    <lineage>
        <taxon>Eukaryota</taxon>
        <taxon>Fungi</taxon>
        <taxon>Dikarya</taxon>
        <taxon>Basidiomycota</taxon>
        <taxon>Agaricomycotina</taxon>
        <taxon>Agaricomycetes</taxon>
        <taxon>Agaricomycetidae</taxon>
        <taxon>Agaricales</taxon>
        <taxon>Tricholomatineae</taxon>
        <taxon>Lyophyllaceae</taxon>
        <taxon>Hypsizygus</taxon>
    </lineage>
</organism>
<dbReference type="Proteomes" id="UP000076154">
    <property type="component" value="Unassembled WGS sequence"/>
</dbReference>
<keyword evidence="2" id="KW-1185">Reference proteome</keyword>
<protein>
    <submittedName>
        <fullName evidence="1">Uncharacterized protein</fullName>
    </submittedName>
</protein>
<evidence type="ECO:0000313" key="2">
    <source>
        <dbReference type="Proteomes" id="UP000076154"/>
    </source>
</evidence>
<evidence type="ECO:0000313" key="1">
    <source>
        <dbReference type="EMBL" id="RDB25626.1"/>
    </source>
</evidence>
<accession>A0A369K416</accession>
<dbReference type="InParanoid" id="A0A369K416"/>
<gene>
    <name evidence="1" type="ORF">Hypma_006166</name>
</gene>
<dbReference type="AlphaFoldDB" id="A0A369K416"/>